<feature type="region of interest" description="Disordered" evidence="1">
    <location>
        <begin position="102"/>
        <end position="126"/>
    </location>
</feature>
<evidence type="ECO:0000313" key="2">
    <source>
        <dbReference type="EMBL" id="KAJ1159256.1"/>
    </source>
</evidence>
<name>A0AAV7S375_PLEWA</name>
<dbReference type="Proteomes" id="UP001066276">
    <property type="component" value="Chromosome 5"/>
</dbReference>
<feature type="region of interest" description="Disordered" evidence="1">
    <location>
        <begin position="1"/>
        <end position="25"/>
    </location>
</feature>
<proteinExistence type="predicted"/>
<sequence>MSRSLSGERPRGRRKGDSRVRRGPGITRLQMAGFCGSIASLFSHFGHSGHLCISSAPVEHPSTATSDKQHFLFKSAELFRDAGLRTVGKKPALPGEREVFLRKSRPGSNPAAPHRRPRAFAAQSVV</sequence>
<dbReference type="EMBL" id="JANPWB010000009">
    <property type="protein sequence ID" value="KAJ1159256.1"/>
    <property type="molecule type" value="Genomic_DNA"/>
</dbReference>
<gene>
    <name evidence="2" type="ORF">NDU88_011924</name>
</gene>
<organism evidence="2 3">
    <name type="scientific">Pleurodeles waltl</name>
    <name type="common">Iberian ribbed newt</name>
    <dbReference type="NCBI Taxonomy" id="8319"/>
    <lineage>
        <taxon>Eukaryota</taxon>
        <taxon>Metazoa</taxon>
        <taxon>Chordata</taxon>
        <taxon>Craniata</taxon>
        <taxon>Vertebrata</taxon>
        <taxon>Euteleostomi</taxon>
        <taxon>Amphibia</taxon>
        <taxon>Batrachia</taxon>
        <taxon>Caudata</taxon>
        <taxon>Salamandroidea</taxon>
        <taxon>Salamandridae</taxon>
        <taxon>Pleurodelinae</taxon>
        <taxon>Pleurodeles</taxon>
    </lineage>
</organism>
<comment type="caution">
    <text evidence="2">The sequence shown here is derived from an EMBL/GenBank/DDBJ whole genome shotgun (WGS) entry which is preliminary data.</text>
</comment>
<dbReference type="AlphaFoldDB" id="A0AAV7S375"/>
<feature type="compositionally biased region" description="Basic and acidic residues" evidence="1">
    <location>
        <begin position="1"/>
        <end position="20"/>
    </location>
</feature>
<reference evidence="2" key="1">
    <citation type="journal article" date="2022" name="bioRxiv">
        <title>Sequencing and chromosome-scale assembly of the giantPleurodeles waltlgenome.</title>
        <authorList>
            <person name="Brown T."/>
            <person name="Elewa A."/>
            <person name="Iarovenko S."/>
            <person name="Subramanian E."/>
            <person name="Araus A.J."/>
            <person name="Petzold A."/>
            <person name="Susuki M."/>
            <person name="Suzuki K.-i.T."/>
            <person name="Hayashi T."/>
            <person name="Toyoda A."/>
            <person name="Oliveira C."/>
            <person name="Osipova E."/>
            <person name="Leigh N.D."/>
            <person name="Simon A."/>
            <person name="Yun M.H."/>
        </authorList>
    </citation>
    <scope>NUCLEOTIDE SEQUENCE</scope>
    <source>
        <strain evidence="2">20211129_DDA</strain>
        <tissue evidence="2">Liver</tissue>
    </source>
</reference>
<keyword evidence="3" id="KW-1185">Reference proteome</keyword>
<evidence type="ECO:0000256" key="1">
    <source>
        <dbReference type="SAM" id="MobiDB-lite"/>
    </source>
</evidence>
<accession>A0AAV7S375</accession>
<protein>
    <submittedName>
        <fullName evidence="2">Uncharacterized protein</fullName>
    </submittedName>
</protein>
<evidence type="ECO:0000313" key="3">
    <source>
        <dbReference type="Proteomes" id="UP001066276"/>
    </source>
</evidence>